<feature type="transmembrane region" description="Helical" evidence="8">
    <location>
        <begin position="270"/>
        <end position="291"/>
    </location>
</feature>
<evidence type="ECO:0000256" key="5">
    <source>
        <dbReference type="ARBA" id="ARBA00022989"/>
    </source>
</evidence>
<keyword evidence="5 8" id="KW-1133">Transmembrane helix</keyword>
<evidence type="ECO:0008006" key="11">
    <source>
        <dbReference type="Google" id="ProtNLM"/>
    </source>
</evidence>
<keyword evidence="10" id="KW-1185">Reference proteome</keyword>
<keyword evidence="4 8" id="KW-0812">Transmembrane</keyword>
<dbReference type="Pfam" id="PF25539">
    <property type="entry name" value="Bestrophin_2"/>
    <property type="match status" value="1"/>
</dbReference>
<dbReference type="EMBL" id="JAGTXO010000002">
    <property type="protein sequence ID" value="KAG8469734.1"/>
    <property type="molecule type" value="Genomic_DNA"/>
</dbReference>
<comment type="caution">
    <text evidence="9">The sequence shown here is derived from an EMBL/GenBank/DDBJ whole genome shotgun (WGS) entry which is preliminary data.</text>
</comment>
<comment type="subcellular location">
    <subcellularLocation>
        <location evidence="1">Cell membrane</location>
        <topology evidence="1">Multi-pass membrane protein</topology>
    </subcellularLocation>
</comment>
<accession>A0A8J6CEJ9</accession>
<dbReference type="OrthoDB" id="10369024at2759"/>
<keyword evidence="2" id="KW-0813">Transport</keyword>
<evidence type="ECO:0000313" key="9">
    <source>
        <dbReference type="EMBL" id="KAG8469734.1"/>
    </source>
</evidence>
<keyword evidence="3" id="KW-1003">Cell membrane</keyword>
<evidence type="ECO:0000256" key="3">
    <source>
        <dbReference type="ARBA" id="ARBA00022475"/>
    </source>
</evidence>
<evidence type="ECO:0000256" key="1">
    <source>
        <dbReference type="ARBA" id="ARBA00004651"/>
    </source>
</evidence>
<proteinExistence type="predicted"/>
<keyword evidence="7 8" id="KW-0472">Membrane</keyword>
<dbReference type="PANTHER" id="PTHR33281">
    <property type="entry name" value="UPF0187 PROTEIN YNEE"/>
    <property type="match status" value="1"/>
</dbReference>
<evidence type="ECO:0000256" key="2">
    <source>
        <dbReference type="ARBA" id="ARBA00022448"/>
    </source>
</evidence>
<keyword evidence="6" id="KW-0406">Ion transport</keyword>
<evidence type="ECO:0000256" key="6">
    <source>
        <dbReference type="ARBA" id="ARBA00023065"/>
    </source>
</evidence>
<dbReference type="GO" id="GO:0005254">
    <property type="term" value="F:chloride channel activity"/>
    <property type="evidence" value="ECO:0007669"/>
    <property type="project" value="InterPro"/>
</dbReference>
<gene>
    <name evidence="9" type="ORF">KFE25_006189</name>
</gene>
<reference evidence="9" key="1">
    <citation type="submission" date="2021-05" db="EMBL/GenBank/DDBJ databases">
        <title>The genome of the haptophyte Pavlova lutheri (Diacronema luteri, Pavlovales) - a model for lipid biosynthesis in eukaryotic algae.</title>
        <authorList>
            <person name="Hulatt C.J."/>
            <person name="Posewitz M.C."/>
        </authorList>
    </citation>
    <scope>NUCLEOTIDE SEQUENCE</scope>
    <source>
        <strain evidence="9">NIVA-4/92</strain>
    </source>
</reference>
<evidence type="ECO:0000256" key="7">
    <source>
        <dbReference type="ARBA" id="ARBA00023136"/>
    </source>
</evidence>
<evidence type="ECO:0000256" key="4">
    <source>
        <dbReference type="ARBA" id="ARBA00022692"/>
    </source>
</evidence>
<sequence>MGGDGKAGARSGAGSVGSPARPTLVSGGFLALVDAVAPVASLSVAVACVACTMIESAQRPSVQLTMAFAACEKIFPLCTTCVTFSLGFFLSTSYARWWKLRDLAGSVLGRTIDTMVMICTYLNGVGEHEREGRRKLARYLLLAHAISLQAGHQSGYRFEKLVELGLLDKDSSEHRALEQATTARYNIAYQWFLSSFYSQLTSGVDIVARGNIMFLVQANVSHMRGGSADIMMYLGEKIPHPITFSAHAITTLYCALLMPVALASQMRWHAAPLAFVVASFFYGLLSAAVAMQDPFHGPLCTFDPAAFLRTTQTACDDLLVFRADIKPLPDGAEARLPDVRERWDDNLHWSNVTFSAPPTPSDSVRAGKSGHALGNAAAGLGRAHAHAKDD</sequence>
<organism evidence="9 10">
    <name type="scientific">Diacronema lutheri</name>
    <name type="common">Unicellular marine alga</name>
    <name type="synonym">Monochrysis lutheri</name>
    <dbReference type="NCBI Taxonomy" id="2081491"/>
    <lineage>
        <taxon>Eukaryota</taxon>
        <taxon>Haptista</taxon>
        <taxon>Haptophyta</taxon>
        <taxon>Pavlovophyceae</taxon>
        <taxon>Pavlovales</taxon>
        <taxon>Pavlovaceae</taxon>
        <taxon>Diacronema</taxon>
    </lineage>
</organism>
<feature type="transmembrane region" description="Helical" evidence="8">
    <location>
        <begin position="242"/>
        <end position="263"/>
    </location>
</feature>
<dbReference type="PANTHER" id="PTHR33281:SF19">
    <property type="entry name" value="VOLTAGE-DEPENDENT ANION CHANNEL-FORMING PROTEIN YNEE"/>
    <property type="match status" value="1"/>
</dbReference>
<dbReference type="Proteomes" id="UP000751190">
    <property type="component" value="Unassembled WGS sequence"/>
</dbReference>
<evidence type="ECO:0000256" key="8">
    <source>
        <dbReference type="SAM" id="Phobius"/>
    </source>
</evidence>
<dbReference type="OMA" id="AMHIAIF"/>
<dbReference type="InterPro" id="IPR044669">
    <property type="entry name" value="YneE/VCCN1/2-like"/>
</dbReference>
<dbReference type="AlphaFoldDB" id="A0A8J6CEJ9"/>
<name>A0A8J6CEJ9_DIALT</name>
<evidence type="ECO:0000313" key="10">
    <source>
        <dbReference type="Proteomes" id="UP000751190"/>
    </source>
</evidence>
<protein>
    <recommendedName>
        <fullName evidence="11">Bestrophin homolog</fullName>
    </recommendedName>
</protein>
<dbReference type="GO" id="GO:0005886">
    <property type="term" value="C:plasma membrane"/>
    <property type="evidence" value="ECO:0007669"/>
    <property type="project" value="UniProtKB-SubCell"/>
</dbReference>